<keyword evidence="2" id="KW-1185">Reference proteome</keyword>
<dbReference type="Proteomes" id="UP000214880">
    <property type="component" value="Unassembled WGS sequence"/>
</dbReference>
<reference evidence="1 2" key="1">
    <citation type="submission" date="2016-10" db="EMBL/GenBank/DDBJ databases">
        <authorList>
            <person name="de Groot N.N."/>
        </authorList>
    </citation>
    <scope>NUCLEOTIDE SEQUENCE [LARGE SCALE GENOMIC DNA]</scope>
    <source>
        <strain evidence="1 2">DSM 1736</strain>
    </source>
</reference>
<name>A0A1G9YNU9_9FIRM</name>
<dbReference type="AlphaFoldDB" id="A0A1G9YNU9"/>
<evidence type="ECO:0008006" key="3">
    <source>
        <dbReference type="Google" id="ProtNLM"/>
    </source>
</evidence>
<dbReference type="EMBL" id="FNHB01000012">
    <property type="protein sequence ID" value="SDN10677.1"/>
    <property type="molecule type" value="Genomic_DNA"/>
</dbReference>
<evidence type="ECO:0000313" key="1">
    <source>
        <dbReference type="EMBL" id="SDN10677.1"/>
    </source>
</evidence>
<sequence length="151" mass="17087">MYPDPVFTVKLTATARKTMDEYDSSHFPLRAMRLDHQLRWFLPPGPDGYCKFLSPAGRCLIYEARPLVCCLHTCLPCTGEFTAMKNRLYFAGQQALVLKMQNLIAPQSAPPPVYRPWDNPLVTIESYDVLICDILRWSQAAGAFPGNGRHP</sequence>
<evidence type="ECO:0000313" key="2">
    <source>
        <dbReference type="Proteomes" id="UP000214880"/>
    </source>
</evidence>
<accession>A0A1G9YNU9</accession>
<protein>
    <recommendedName>
        <fullName evidence="3">Zinc-or iron-chelating domain-containing protein</fullName>
    </recommendedName>
</protein>
<organism evidence="1 2">
    <name type="scientific">Dendrosporobacter quercicolus</name>
    <dbReference type="NCBI Taxonomy" id="146817"/>
    <lineage>
        <taxon>Bacteria</taxon>
        <taxon>Bacillati</taxon>
        <taxon>Bacillota</taxon>
        <taxon>Negativicutes</taxon>
        <taxon>Selenomonadales</taxon>
        <taxon>Sporomusaceae</taxon>
        <taxon>Dendrosporobacter</taxon>
    </lineage>
</organism>
<proteinExistence type="predicted"/>
<gene>
    <name evidence="1" type="ORF">SAMN04488502_11215</name>
</gene>